<proteinExistence type="predicted"/>
<evidence type="ECO:0000313" key="1">
    <source>
        <dbReference type="EMBL" id="AAS51285.2"/>
    </source>
</evidence>
<dbReference type="HOGENOM" id="CLU_1686139_0_0_1"/>
<dbReference type="Proteomes" id="UP000000591">
    <property type="component" value="Chromosome III"/>
</dbReference>
<organism evidence="1 2">
    <name type="scientific">Eremothecium gossypii (strain ATCC 10895 / CBS 109.51 / FGSC 9923 / NRRL Y-1056)</name>
    <name type="common">Yeast</name>
    <name type="synonym">Ashbya gossypii</name>
    <dbReference type="NCBI Taxonomy" id="284811"/>
    <lineage>
        <taxon>Eukaryota</taxon>
        <taxon>Fungi</taxon>
        <taxon>Dikarya</taxon>
        <taxon>Ascomycota</taxon>
        <taxon>Saccharomycotina</taxon>
        <taxon>Saccharomycetes</taxon>
        <taxon>Saccharomycetales</taxon>
        <taxon>Saccharomycetaceae</taxon>
        <taxon>Eremothecium</taxon>
    </lineage>
</organism>
<protein>
    <submittedName>
        <fullName evidence="1">ACR058Cp</fullName>
    </submittedName>
</protein>
<dbReference type="GeneID" id="4619586"/>
<dbReference type="AlphaFoldDB" id="Q75C58"/>
<dbReference type="RefSeq" id="NP_983461.2">
    <property type="nucleotide sequence ID" value="NM_208814.2"/>
</dbReference>
<keyword evidence="2" id="KW-1185">Reference proteome</keyword>
<dbReference type="OrthoDB" id="10275967at2759"/>
<gene>
    <name evidence="1" type="ORF">AGOS_ACR058C</name>
</gene>
<dbReference type="OMA" id="LVEMYHA"/>
<name>Q75C58_EREGS</name>
<reference evidence="2" key="2">
    <citation type="journal article" date="2013" name="G3 (Bethesda)">
        <title>Genomes of Ashbya fungi isolated from insects reveal four mating-type loci, numerous translocations, lack of transposons, and distinct gene duplications.</title>
        <authorList>
            <person name="Dietrich F.S."/>
            <person name="Voegeli S."/>
            <person name="Kuo S."/>
            <person name="Philippsen P."/>
        </authorList>
    </citation>
    <scope>GENOME REANNOTATION</scope>
    <source>
        <strain evidence="2">ATCC 10895 / CBS 109.51 / FGSC 9923 / NRRL Y-1056</strain>
    </source>
</reference>
<dbReference type="KEGG" id="ago:AGOS_ACR058C"/>
<reference evidence="1 2" key="1">
    <citation type="journal article" date="2004" name="Science">
        <title>The Ashbya gossypii genome as a tool for mapping the ancient Saccharomyces cerevisiae genome.</title>
        <authorList>
            <person name="Dietrich F.S."/>
            <person name="Voegeli S."/>
            <person name="Brachat S."/>
            <person name="Lerch A."/>
            <person name="Gates K."/>
            <person name="Steiner S."/>
            <person name="Mohr C."/>
            <person name="Pohlmann R."/>
            <person name="Luedi P."/>
            <person name="Choi S."/>
            <person name="Wing R.A."/>
            <person name="Flavier A."/>
            <person name="Gaffney T.D."/>
            <person name="Philippsen P."/>
        </authorList>
    </citation>
    <scope>NUCLEOTIDE SEQUENCE [LARGE SCALE GENOMIC DNA]</scope>
    <source>
        <strain evidence="2">ATCC 10895 / CBS 109.51 / FGSC 9923 / NRRL Y-1056</strain>
    </source>
</reference>
<dbReference type="EMBL" id="AE016816">
    <property type="protein sequence ID" value="AAS51285.2"/>
    <property type="molecule type" value="Genomic_DNA"/>
</dbReference>
<evidence type="ECO:0000313" key="2">
    <source>
        <dbReference type="Proteomes" id="UP000000591"/>
    </source>
</evidence>
<sequence length="156" mass="17672">MQGGNNSQRAHDGMYYTELRLPTIPEEVEPRDADGGSQSSFESQAWHTWPDSPLTAVSAGEGAEMRTMVDELVEMYHADVRHRDMHARFIREYVQALESQYEFDSVVMAPLQYLQSMIRPLREVVNGTGSAGCRVRGELPVWWGCNNEENCPPPLL</sequence>
<dbReference type="InParanoid" id="Q75C58"/>
<accession>Q75C58</accession>